<reference evidence="2" key="1">
    <citation type="submission" date="2019-08" db="EMBL/GenBank/DDBJ databases">
        <authorList>
            <person name="Kucharzyk K."/>
            <person name="Murdoch R.W."/>
            <person name="Higgins S."/>
            <person name="Loffler F."/>
        </authorList>
    </citation>
    <scope>NUCLEOTIDE SEQUENCE</scope>
</reference>
<evidence type="ECO:0000313" key="2">
    <source>
        <dbReference type="EMBL" id="MPN62425.1"/>
    </source>
</evidence>
<sequence length="53" mass="5914">MFFGLVTYATYDLTNLATVKDWPVLITVIDLAWGSFVSGVTALLSFLVIRKVF</sequence>
<dbReference type="AlphaFoldDB" id="A0A645JFF5"/>
<keyword evidence="1" id="KW-0472">Membrane</keyword>
<evidence type="ECO:0000256" key="1">
    <source>
        <dbReference type="SAM" id="Phobius"/>
    </source>
</evidence>
<dbReference type="Pfam" id="PF09945">
    <property type="entry name" value="DUF2177"/>
    <property type="match status" value="1"/>
</dbReference>
<proteinExistence type="predicted"/>
<protein>
    <recommendedName>
        <fullName evidence="3">DUF2177 domain-containing protein</fullName>
    </recommendedName>
</protein>
<dbReference type="InterPro" id="IPR018687">
    <property type="entry name" value="DUF2177_membr"/>
</dbReference>
<evidence type="ECO:0008006" key="3">
    <source>
        <dbReference type="Google" id="ProtNLM"/>
    </source>
</evidence>
<keyword evidence="1" id="KW-0812">Transmembrane</keyword>
<name>A0A645JFF5_9ZZZZ</name>
<accession>A0A645JFF5</accession>
<comment type="caution">
    <text evidence="2">The sequence shown here is derived from an EMBL/GenBank/DDBJ whole genome shotgun (WGS) entry which is preliminary data.</text>
</comment>
<dbReference type="EMBL" id="VSSQ01140408">
    <property type="protein sequence ID" value="MPN62425.1"/>
    <property type="molecule type" value="Genomic_DNA"/>
</dbReference>
<organism evidence="2">
    <name type="scientific">bioreactor metagenome</name>
    <dbReference type="NCBI Taxonomy" id="1076179"/>
    <lineage>
        <taxon>unclassified sequences</taxon>
        <taxon>metagenomes</taxon>
        <taxon>ecological metagenomes</taxon>
    </lineage>
</organism>
<gene>
    <name evidence="2" type="ORF">SDC9_210173</name>
</gene>
<feature type="transmembrane region" description="Helical" evidence="1">
    <location>
        <begin position="22"/>
        <end position="49"/>
    </location>
</feature>
<keyword evidence="1" id="KW-1133">Transmembrane helix</keyword>